<comment type="similarity">
    <text evidence="1 5 6">Belongs to the universal ribosomal protein uS2 family.</text>
</comment>
<keyword evidence="3 5" id="KW-0687">Ribonucleoprotein</keyword>
<reference evidence="7 8" key="1">
    <citation type="submission" date="2012-02" db="EMBL/GenBank/DDBJ databases">
        <title>Shotgun genome sequence of Phaeospirillum photometricum DSM 122.</title>
        <authorList>
            <person name="Duquesne K."/>
            <person name="Sturgis J."/>
        </authorList>
    </citation>
    <scope>NUCLEOTIDE SEQUENCE [LARGE SCALE GENOMIC DNA]</scope>
    <source>
        <strain evidence="8">DSM122</strain>
    </source>
</reference>
<keyword evidence="8" id="KW-1185">Reference proteome</keyword>
<proteinExistence type="inferred from homology"/>
<dbReference type="Gene3D" id="3.40.50.10490">
    <property type="entry name" value="Glucose-6-phosphate isomerase like protein, domain 1"/>
    <property type="match status" value="1"/>
</dbReference>
<dbReference type="eggNOG" id="COG0052">
    <property type="taxonomic scope" value="Bacteria"/>
</dbReference>
<dbReference type="STRING" id="1150469.RSPPHO_00145"/>
<evidence type="ECO:0000256" key="3">
    <source>
        <dbReference type="ARBA" id="ARBA00023274"/>
    </source>
</evidence>
<dbReference type="NCBIfam" id="TIGR01011">
    <property type="entry name" value="rpsB_bact"/>
    <property type="match status" value="1"/>
</dbReference>
<sequence>MSDQSPAEDKPENRKVSVMALPTFTMRQLIEAGCHFGHNTRRWNPKMAPYLYGQRDNVHIIDLQQTVPLLYRSMQAVRDVAAAGGRILFVGTKRQAQDVVAEHARRCGQYYVNHRWLGGMLTNWKTISHSIKRLRDLEERFAAGDLQGLTKKEQLNLDRERAKLELALGGIKDMGGLPDMLFIIDTVKESLAVSEANKLGMPVVAVIDSNSDPDGIAYPIPGNDDAIRAIQTYCELMSGAILDGIQAQLGARGYDVGEAEALPAETLVAADQGAEDGEFQA</sequence>
<dbReference type="PATRIC" id="fig|1150469.3.peg.192"/>
<dbReference type="GO" id="GO:0006412">
    <property type="term" value="P:translation"/>
    <property type="evidence" value="ECO:0007669"/>
    <property type="project" value="UniProtKB-UniRule"/>
</dbReference>
<keyword evidence="2 5" id="KW-0689">Ribosomal protein</keyword>
<evidence type="ECO:0000256" key="5">
    <source>
        <dbReference type="HAMAP-Rule" id="MF_00291"/>
    </source>
</evidence>
<dbReference type="HOGENOM" id="CLU_040318_2_1_5"/>
<dbReference type="CDD" id="cd01425">
    <property type="entry name" value="RPS2"/>
    <property type="match status" value="1"/>
</dbReference>
<dbReference type="InterPro" id="IPR023591">
    <property type="entry name" value="Ribosomal_uS2_flav_dom_sf"/>
</dbReference>
<evidence type="ECO:0000256" key="4">
    <source>
        <dbReference type="ARBA" id="ARBA00035256"/>
    </source>
</evidence>
<dbReference type="InterPro" id="IPR018130">
    <property type="entry name" value="Ribosomal_uS2_CS"/>
</dbReference>
<evidence type="ECO:0000313" key="8">
    <source>
        <dbReference type="Proteomes" id="UP000033220"/>
    </source>
</evidence>
<accession>H6SM88</accession>
<dbReference type="EMBL" id="HE663493">
    <property type="protein sequence ID" value="CCG06771.1"/>
    <property type="molecule type" value="Genomic_DNA"/>
</dbReference>
<evidence type="ECO:0000313" key="7">
    <source>
        <dbReference type="EMBL" id="CCG06771.1"/>
    </source>
</evidence>
<dbReference type="GO" id="GO:0003735">
    <property type="term" value="F:structural constituent of ribosome"/>
    <property type="evidence" value="ECO:0007669"/>
    <property type="project" value="InterPro"/>
</dbReference>
<dbReference type="HAMAP" id="MF_00291_B">
    <property type="entry name" value="Ribosomal_uS2_B"/>
    <property type="match status" value="1"/>
</dbReference>
<protein>
    <recommendedName>
        <fullName evidence="4 5">Small ribosomal subunit protein uS2</fullName>
    </recommendedName>
</protein>
<organism evidence="7 8">
    <name type="scientific">Pararhodospirillum photometricum DSM 122</name>
    <dbReference type="NCBI Taxonomy" id="1150469"/>
    <lineage>
        <taxon>Bacteria</taxon>
        <taxon>Pseudomonadati</taxon>
        <taxon>Pseudomonadota</taxon>
        <taxon>Alphaproteobacteria</taxon>
        <taxon>Rhodospirillales</taxon>
        <taxon>Rhodospirillaceae</taxon>
        <taxon>Pararhodospirillum</taxon>
    </lineage>
</organism>
<evidence type="ECO:0000256" key="2">
    <source>
        <dbReference type="ARBA" id="ARBA00022980"/>
    </source>
</evidence>
<dbReference type="InterPro" id="IPR001865">
    <property type="entry name" value="Ribosomal_uS2"/>
</dbReference>
<dbReference type="KEGG" id="rpm:RSPPHO_00145"/>
<name>H6SM88_PARPM</name>
<evidence type="ECO:0000256" key="6">
    <source>
        <dbReference type="RuleBase" id="RU003631"/>
    </source>
</evidence>
<dbReference type="InterPro" id="IPR005706">
    <property type="entry name" value="Ribosomal_uS2_bac/mit/plastid"/>
</dbReference>
<dbReference type="PANTHER" id="PTHR12534:SF0">
    <property type="entry name" value="SMALL RIBOSOMAL SUBUNIT PROTEIN US2M"/>
    <property type="match status" value="1"/>
</dbReference>
<evidence type="ECO:0000256" key="1">
    <source>
        <dbReference type="ARBA" id="ARBA00006242"/>
    </source>
</evidence>
<dbReference type="PROSITE" id="PS00963">
    <property type="entry name" value="RIBOSOMAL_S2_2"/>
    <property type="match status" value="1"/>
</dbReference>
<dbReference type="Pfam" id="PF00318">
    <property type="entry name" value="Ribosomal_S2"/>
    <property type="match status" value="1"/>
</dbReference>
<dbReference type="PRINTS" id="PR00395">
    <property type="entry name" value="RIBOSOMALS2"/>
</dbReference>
<dbReference type="SUPFAM" id="SSF52313">
    <property type="entry name" value="Ribosomal protein S2"/>
    <property type="match status" value="1"/>
</dbReference>
<dbReference type="AlphaFoldDB" id="H6SM88"/>
<dbReference type="GO" id="GO:0022627">
    <property type="term" value="C:cytosolic small ribosomal subunit"/>
    <property type="evidence" value="ECO:0007669"/>
    <property type="project" value="TreeGrafter"/>
</dbReference>
<gene>
    <name evidence="5 7" type="primary">rpsB</name>
    <name evidence="7" type="ORF">RSPPHO_00145</name>
</gene>
<dbReference type="FunFam" id="1.10.287.610:FF:000001">
    <property type="entry name" value="30S ribosomal protein S2"/>
    <property type="match status" value="1"/>
</dbReference>
<dbReference type="Gene3D" id="1.10.287.610">
    <property type="entry name" value="Helix hairpin bin"/>
    <property type="match status" value="1"/>
</dbReference>
<dbReference type="PANTHER" id="PTHR12534">
    <property type="entry name" value="30S RIBOSOMAL PROTEIN S2 PROKARYOTIC AND ORGANELLAR"/>
    <property type="match status" value="1"/>
</dbReference>
<dbReference type="Proteomes" id="UP000033220">
    <property type="component" value="Chromosome DSM 122"/>
</dbReference>